<accession>A0A914CJB2</accession>
<evidence type="ECO:0000313" key="1">
    <source>
        <dbReference type="Proteomes" id="UP000887540"/>
    </source>
</evidence>
<dbReference type="WBParaSite" id="ACRNAN_scaffold11447.g27869.t1">
    <property type="protein sequence ID" value="ACRNAN_scaffold11447.g27869.t1"/>
    <property type="gene ID" value="ACRNAN_scaffold11447.g27869"/>
</dbReference>
<name>A0A914CJB2_9BILA</name>
<proteinExistence type="predicted"/>
<sequence length="138" mass="15308">MKPHFDALRGRLDPADIIPVSKAMTHAVHQLNLAMSHVMVDRVPALGPLQLVTLATPSLPTGVLAVVKSPQRIHLIEWLYLASTPPRNIYLFSQALADLIVRGQRQAMQLTEFDLLTCFLPISIAEHHASRNPVCYIS</sequence>
<evidence type="ECO:0000313" key="2">
    <source>
        <dbReference type="WBParaSite" id="ACRNAN_scaffold11447.g27869.t1"/>
    </source>
</evidence>
<keyword evidence="1" id="KW-1185">Reference proteome</keyword>
<dbReference type="Proteomes" id="UP000887540">
    <property type="component" value="Unplaced"/>
</dbReference>
<reference evidence="2" key="1">
    <citation type="submission" date="2022-11" db="UniProtKB">
        <authorList>
            <consortium name="WormBaseParasite"/>
        </authorList>
    </citation>
    <scope>IDENTIFICATION</scope>
</reference>
<dbReference type="AlphaFoldDB" id="A0A914CJB2"/>
<protein>
    <submittedName>
        <fullName evidence="2">Uncharacterized protein</fullName>
    </submittedName>
</protein>
<organism evidence="1 2">
    <name type="scientific">Acrobeloides nanus</name>
    <dbReference type="NCBI Taxonomy" id="290746"/>
    <lineage>
        <taxon>Eukaryota</taxon>
        <taxon>Metazoa</taxon>
        <taxon>Ecdysozoa</taxon>
        <taxon>Nematoda</taxon>
        <taxon>Chromadorea</taxon>
        <taxon>Rhabditida</taxon>
        <taxon>Tylenchina</taxon>
        <taxon>Cephalobomorpha</taxon>
        <taxon>Cephaloboidea</taxon>
        <taxon>Cephalobidae</taxon>
        <taxon>Acrobeloides</taxon>
    </lineage>
</organism>